<sequence length="263" mass="29177">MLIAYSKRLGYRVGFIVSLSEGGFTASVYRQWVEGTHSEECKIDGASVADVLAGRDLIVSPPVIFDFAEIQGRREFSDYGFWCSTLDPLDIQKPLGIWFNRFAETAITRRDREESPRNMETAPLHVYVPFLSSTFADCALHIMTHPDWPLVIDQSPVEQEVEATRSAVLPRVKVAGAVQVVADGYTTIPIQVVDRQGMLISSAVCDLYLAETGGYLPMRRVRLTDGMASFKVGALGLEPGDRFKIKLGFRHFSGLADVNVEVI</sequence>
<gene>
    <name evidence="1" type="ordered locus">MGMSRv2__0663</name>
</gene>
<dbReference type="STRING" id="1430440.MGMSRv2__0663"/>
<dbReference type="KEGG" id="mgy:MGMSRv2__0663"/>
<dbReference type="Proteomes" id="UP000018922">
    <property type="component" value="Chromosome I"/>
</dbReference>
<proteinExistence type="predicted"/>
<evidence type="ECO:0000313" key="1">
    <source>
        <dbReference type="EMBL" id="CDK97878.1"/>
    </source>
</evidence>
<protein>
    <submittedName>
        <fullName evidence="1">Uncharacterized protein</fullName>
    </submittedName>
</protein>
<dbReference type="AlphaFoldDB" id="V6F064"/>
<evidence type="ECO:0000313" key="2">
    <source>
        <dbReference type="Proteomes" id="UP000018922"/>
    </source>
</evidence>
<accession>V6F064</accession>
<organism evidence="1 2">
    <name type="scientific">Magnetospirillum gryphiswaldense (strain DSM 6361 / JCM 21280 / NBRC 15271 / MSR-1)</name>
    <dbReference type="NCBI Taxonomy" id="431944"/>
    <lineage>
        <taxon>Bacteria</taxon>
        <taxon>Pseudomonadati</taxon>
        <taxon>Pseudomonadota</taxon>
        <taxon>Alphaproteobacteria</taxon>
        <taxon>Rhodospirillales</taxon>
        <taxon>Rhodospirillaceae</taxon>
        <taxon>Magnetospirillum</taxon>
    </lineage>
</organism>
<dbReference type="eggNOG" id="ENOG5034667">
    <property type="taxonomic scope" value="Bacteria"/>
</dbReference>
<dbReference type="EMBL" id="HG794546">
    <property type="protein sequence ID" value="CDK97878.1"/>
    <property type="molecule type" value="Genomic_DNA"/>
</dbReference>
<reference evidence="1 2" key="1">
    <citation type="journal article" date="2014" name="Genome Announc.">
        <title>Complete genome sequence of Magnetospirillum gryphiswaldense MSR-1.</title>
        <authorList>
            <person name="Wang X."/>
            <person name="Wang Q."/>
            <person name="Zhang W."/>
            <person name="Wang Y."/>
            <person name="Li L."/>
            <person name="Wen T."/>
            <person name="Zhang T."/>
            <person name="Zhang Y."/>
            <person name="Xu J."/>
            <person name="Hu J."/>
            <person name="Li S."/>
            <person name="Liu L."/>
            <person name="Liu J."/>
            <person name="Jiang W."/>
            <person name="Tian J."/>
            <person name="Li Y."/>
            <person name="Schuler D."/>
            <person name="Wang L."/>
            <person name="Li J."/>
        </authorList>
    </citation>
    <scope>NUCLEOTIDE SEQUENCE [LARGE SCALE GENOMIC DNA]</scope>
    <source>
        <strain evidence="2">DSM 6361 / JCM 21280 / NBRC 15271 / MSR-1</strain>
    </source>
</reference>
<dbReference type="HOGENOM" id="CLU_1056906_0_0_5"/>
<keyword evidence="2" id="KW-1185">Reference proteome</keyword>
<name>V6F064_MAGGM</name>